<evidence type="ECO:0000256" key="5">
    <source>
        <dbReference type="SAM" id="MobiDB-lite"/>
    </source>
</evidence>
<dbReference type="SMART" id="SM00879">
    <property type="entry name" value="Brix"/>
    <property type="match status" value="1"/>
</dbReference>
<feature type="region of interest" description="Disordered" evidence="5">
    <location>
        <begin position="297"/>
        <end position="327"/>
    </location>
</feature>
<keyword evidence="8" id="KW-1185">Reference proteome</keyword>
<evidence type="ECO:0000259" key="6">
    <source>
        <dbReference type="PROSITE" id="PS50833"/>
    </source>
</evidence>
<comment type="subcellular location">
    <subcellularLocation>
        <location evidence="1 4">Nucleus</location>
        <location evidence="1 4">Nucleolus</location>
    </subcellularLocation>
</comment>
<reference evidence="7" key="1">
    <citation type="submission" date="2023-02" db="EMBL/GenBank/DDBJ databases">
        <title>Identification and recombinant expression of a fungal hydrolase from Papiliotrema laurentii that hydrolyzes apple cutin and clears colloidal polyester polyurethane.</title>
        <authorList>
            <consortium name="DOE Joint Genome Institute"/>
            <person name="Roman V.A."/>
            <person name="Bojanowski C."/>
            <person name="Crable B.R."/>
            <person name="Wagner D.N."/>
            <person name="Hung C.S."/>
            <person name="Nadeau L.J."/>
            <person name="Schratz L."/>
            <person name="Haridas S."/>
            <person name="Pangilinan J."/>
            <person name="Lipzen A."/>
            <person name="Na H."/>
            <person name="Yan M."/>
            <person name="Ng V."/>
            <person name="Grigoriev I.V."/>
            <person name="Spatafora J.W."/>
            <person name="Barlow D."/>
            <person name="Biffinger J."/>
            <person name="Kelley-Loughnane N."/>
            <person name="Varaljay V.A."/>
            <person name="Crookes-Goodson W.J."/>
        </authorList>
    </citation>
    <scope>NUCLEOTIDE SEQUENCE</scope>
    <source>
        <strain evidence="7">5307AH</strain>
    </source>
</reference>
<keyword evidence="3 4" id="KW-0539">Nucleus</keyword>
<evidence type="ECO:0000256" key="2">
    <source>
        <dbReference type="ARBA" id="ARBA00010782"/>
    </source>
</evidence>
<evidence type="ECO:0000313" key="8">
    <source>
        <dbReference type="Proteomes" id="UP001182556"/>
    </source>
</evidence>
<feature type="region of interest" description="Disordered" evidence="5">
    <location>
        <begin position="251"/>
        <end position="276"/>
    </location>
</feature>
<dbReference type="GO" id="GO:0005730">
    <property type="term" value="C:nucleolus"/>
    <property type="evidence" value="ECO:0007669"/>
    <property type="project" value="UniProtKB-SubCell"/>
</dbReference>
<accession>A0AAD9CV83</accession>
<protein>
    <recommendedName>
        <fullName evidence="4">Ribosome production factor 2 homolog</fullName>
    </recommendedName>
    <alternativeName>
        <fullName evidence="4">Ribosome biogenesis protein RPF2 homolog</fullName>
    </alternativeName>
</protein>
<evidence type="ECO:0000256" key="1">
    <source>
        <dbReference type="ARBA" id="ARBA00004604"/>
    </source>
</evidence>
<dbReference type="AlphaFoldDB" id="A0AAD9CV83"/>
<dbReference type="PANTHER" id="PTHR12728">
    <property type="entry name" value="BRIX DOMAIN CONTAINING PROTEIN"/>
    <property type="match status" value="1"/>
</dbReference>
<dbReference type="GO" id="GO:0000463">
    <property type="term" value="P:maturation of LSU-rRNA from tricistronic rRNA transcript (SSU-rRNA, 5.8S rRNA, LSU-rRNA)"/>
    <property type="evidence" value="ECO:0007669"/>
    <property type="project" value="TreeGrafter"/>
</dbReference>
<dbReference type="Pfam" id="PF04427">
    <property type="entry name" value="Brix"/>
    <property type="match status" value="1"/>
</dbReference>
<sequence>MSMLRTIKPKNARVKRALDKREPQEVEGEKTAIFVRGNSTSDRVRTAMKDMYALKRPAAINFSRKNDIHPFDSASSLEFFSQKNDASLFVTGLHSKKRPHDLIFTRMFDGRVLDMVELGVEAVRSMSEFDSPKSAVGARPLMVFHSDLFDVHPTFQLIKSMLLDFYGGHAVSEIPPTAIEHIISITAGPMPSVPDGQTVPLPKIHLRVYTLKLLPSGTRAPRPELTEMGPSIDFSVRRLQEPDEEMLRQANKRPKIAKSDVESGLGKKKKNIETDAMGDRVGKIHLVKQDLDKMQGRKMKGLKVHKEKRAADAKAAKAAAGGEMDED</sequence>
<dbReference type="EMBL" id="JAODAN010000008">
    <property type="protein sequence ID" value="KAK1922727.1"/>
    <property type="molecule type" value="Genomic_DNA"/>
</dbReference>
<dbReference type="PANTHER" id="PTHR12728:SF0">
    <property type="entry name" value="RIBOSOME PRODUCTION FACTOR 2 HOMOLOG"/>
    <property type="match status" value="1"/>
</dbReference>
<organism evidence="7 8">
    <name type="scientific">Papiliotrema laurentii</name>
    <name type="common">Cryptococcus laurentii</name>
    <dbReference type="NCBI Taxonomy" id="5418"/>
    <lineage>
        <taxon>Eukaryota</taxon>
        <taxon>Fungi</taxon>
        <taxon>Dikarya</taxon>
        <taxon>Basidiomycota</taxon>
        <taxon>Agaricomycotina</taxon>
        <taxon>Tremellomycetes</taxon>
        <taxon>Tremellales</taxon>
        <taxon>Rhynchogastremaceae</taxon>
        <taxon>Papiliotrema</taxon>
    </lineage>
</organism>
<gene>
    <name evidence="7" type="ORF">DB88DRAFT_496105</name>
</gene>
<dbReference type="GO" id="GO:0000027">
    <property type="term" value="P:ribosomal large subunit assembly"/>
    <property type="evidence" value="ECO:0007669"/>
    <property type="project" value="InterPro"/>
</dbReference>
<comment type="similarity">
    <text evidence="2 4">Belongs to the RPF2 family.</text>
</comment>
<comment type="caution">
    <text evidence="7">The sequence shown here is derived from an EMBL/GenBank/DDBJ whole genome shotgun (WGS) entry which is preliminary data.</text>
</comment>
<dbReference type="InterPro" id="IPR007109">
    <property type="entry name" value="Brix"/>
</dbReference>
<feature type="domain" description="Brix" evidence="6">
    <location>
        <begin position="30"/>
        <end position="245"/>
    </location>
</feature>
<proteinExistence type="inferred from homology"/>
<evidence type="ECO:0000313" key="7">
    <source>
        <dbReference type="EMBL" id="KAK1922727.1"/>
    </source>
</evidence>
<evidence type="ECO:0000256" key="4">
    <source>
        <dbReference type="RuleBase" id="RU367086"/>
    </source>
</evidence>
<dbReference type="InterPro" id="IPR039770">
    <property type="entry name" value="Rpf2"/>
</dbReference>
<name>A0AAD9CV83_PAPLA</name>
<feature type="compositionally biased region" description="Basic residues" evidence="5">
    <location>
        <begin position="297"/>
        <end position="308"/>
    </location>
</feature>
<dbReference type="Proteomes" id="UP001182556">
    <property type="component" value="Unassembled WGS sequence"/>
</dbReference>
<evidence type="ECO:0000256" key="3">
    <source>
        <dbReference type="ARBA" id="ARBA00023242"/>
    </source>
</evidence>
<dbReference type="PROSITE" id="PS50833">
    <property type="entry name" value="BRIX"/>
    <property type="match status" value="1"/>
</dbReference>
<dbReference type="GO" id="GO:0019843">
    <property type="term" value="F:rRNA binding"/>
    <property type="evidence" value="ECO:0007669"/>
    <property type="project" value="UniProtKB-UniRule"/>
</dbReference>